<keyword evidence="4" id="KW-1185">Reference proteome</keyword>
<keyword evidence="2" id="KW-0812">Transmembrane</keyword>
<reference evidence="3" key="1">
    <citation type="submission" date="2021-11" db="EMBL/GenBank/DDBJ databases">
        <title>A Novel Adlercreutzia Species, isolated from a Allomyrina dichotoma larva feces.</title>
        <authorList>
            <person name="Suh M.K."/>
        </authorList>
    </citation>
    <scope>NUCLEOTIDE SEQUENCE</scope>
    <source>
        <strain evidence="3">JBNU-10</strain>
    </source>
</reference>
<keyword evidence="2" id="KW-1133">Transmembrane helix</keyword>
<comment type="caution">
    <text evidence="3">The sequence shown here is derived from an EMBL/GenBank/DDBJ whole genome shotgun (WGS) entry which is preliminary data.</text>
</comment>
<evidence type="ECO:0000256" key="2">
    <source>
        <dbReference type="SAM" id="Phobius"/>
    </source>
</evidence>
<feature type="transmembrane region" description="Helical" evidence="2">
    <location>
        <begin position="69"/>
        <end position="89"/>
    </location>
</feature>
<feature type="compositionally biased region" description="Low complexity" evidence="1">
    <location>
        <begin position="53"/>
        <end position="63"/>
    </location>
</feature>
<sequence length="271" mass="27397">MRFDGYRRQVLAVQAPEGLAAAVRGRLADEAPAAAGRGARGGGAAGDGPRPGPRAACAPAPRTQPRRRAALATAAVLAAILIGAGAAALPPIAGPGGAGLLAPATAEALVVRDSRLYVDPNGALSYDRKTRTATLAVCAEFRCANGAGDPCEVRVEGEGLALAAWGRGGDAAPVDALAFEGGRSVKARLVITARIDDEEWWRSPDGDGPAQRALLWRAALPVLGGGRLVLSRPGAPDAVYAFDVTQAPGGGDVLDGLTDGVRAAIPLVPMR</sequence>
<accession>A0ABS9WEF1</accession>
<dbReference type="RefSeq" id="WP_242163221.1">
    <property type="nucleotide sequence ID" value="NZ_JAJMLW010000001.1"/>
</dbReference>
<proteinExistence type="predicted"/>
<evidence type="ECO:0000256" key="1">
    <source>
        <dbReference type="SAM" id="MobiDB-lite"/>
    </source>
</evidence>
<protein>
    <submittedName>
        <fullName evidence="3">Uncharacterized protein</fullName>
    </submittedName>
</protein>
<keyword evidence="2" id="KW-0472">Membrane</keyword>
<feature type="region of interest" description="Disordered" evidence="1">
    <location>
        <begin position="33"/>
        <end position="64"/>
    </location>
</feature>
<name>A0ABS9WEF1_9ACTN</name>
<gene>
    <name evidence="3" type="ORF">LPT13_02635</name>
</gene>
<evidence type="ECO:0000313" key="3">
    <source>
        <dbReference type="EMBL" id="MCI2241249.1"/>
    </source>
</evidence>
<evidence type="ECO:0000313" key="4">
    <source>
        <dbReference type="Proteomes" id="UP001430755"/>
    </source>
</evidence>
<dbReference type="Proteomes" id="UP001430755">
    <property type="component" value="Unassembled WGS sequence"/>
</dbReference>
<dbReference type="EMBL" id="JAJMLW010000001">
    <property type="protein sequence ID" value="MCI2241249.1"/>
    <property type="molecule type" value="Genomic_DNA"/>
</dbReference>
<organism evidence="3 4">
    <name type="scientific">Adlercreutzia faecimuris</name>
    <dbReference type="NCBI Taxonomy" id="2897341"/>
    <lineage>
        <taxon>Bacteria</taxon>
        <taxon>Bacillati</taxon>
        <taxon>Actinomycetota</taxon>
        <taxon>Coriobacteriia</taxon>
        <taxon>Eggerthellales</taxon>
        <taxon>Eggerthellaceae</taxon>
        <taxon>Adlercreutzia</taxon>
    </lineage>
</organism>